<protein>
    <submittedName>
        <fullName evidence="6">Coiled-coil domain-containing protein 22 homolog</fullName>
    </submittedName>
</protein>
<organism evidence="5 6">
    <name type="scientific">Lingula anatina</name>
    <name type="common">Brachiopod</name>
    <name type="synonym">Lingula unguis</name>
    <dbReference type="NCBI Taxonomy" id="7574"/>
    <lineage>
        <taxon>Eukaryota</taxon>
        <taxon>Metazoa</taxon>
        <taxon>Spiralia</taxon>
        <taxon>Lophotrochozoa</taxon>
        <taxon>Brachiopoda</taxon>
        <taxon>Linguliformea</taxon>
        <taxon>Lingulata</taxon>
        <taxon>Lingulida</taxon>
        <taxon>Linguloidea</taxon>
        <taxon>Lingulidae</taxon>
        <taxon>Lingula</taxon>
    </lineage>
</organism>
<keyword evidence="5" id="KW-1185">Reference proteome</keyword>
<dbReference type="AlphaFoldDB" id="A0A1S3JLJ5"/>
<accession>A0A1S3JLJ5</accession>
<dbReference type="KEGG" id="lak:106174304"/>
<dbReference type="PANTHER" id="PTHR15668:SF4">
    <property type="entry name" value="COILED-COIL DOMAIN-CONTAINING PROTEIN 22"/>
    <property type="match status" value="1"/>
</dbReference>
<dbReference type="STRING" id="7574.A0A1S3JLJ5"/>
<feature type="coiled-coil region" evidence="2">
    <location>
        <begin position="329"/>
        <end position="392"/>
    </location>
</feature>
<evidence type="ECO:0000313" key="5">
    <source>
        <dbReference type="Proteomes" id="UP000085678"/>
    </source>
</evidence>
<reference evidence="6" key="1">
    <citation type="submission" date="2025-08" db="UniProtKB">
        <authorList>
            <consortium name="RefSeq"/>
        </authorList>
    </citation>
    <scope>IDENTIFICATION</scope>
    <source>
        <tissue evidence="6">Gonads</tissue>
    </source>
</reference>
<sequence>MEEVDNIIIHSLRSIGCSIDESVESLHQFNTEVIVEAAVKCLRVISGLTELPTSLPPGMSARFRLGTTLAQALTDLGYRGEIGYQTFLYSNEADIRRVFMFLVDKLPRESGEAVEETLGASLLLQRAISAELARRLSGPWSPPYCKTNNLVLRGKPAGLVREGCSASHRFLARAVTMPTGCGDLSKKIPKEIKAYYSKDLPLVSHQPLHKHELAPSLLEKNAQEVTSQQEWEFEWNQQGLASRLTQQEYKARKKQRLQKRIADQLRQGVQRGEAAASGTADLMQLVNSMSDKGAATSKTKGSRFTHTEKLQFAQDAEKAAAQIGVEGPKAETEEELQKKREDEVQQLRDELGGLTSKLENLELDMKKFNANMQQMEEQIGLEKRKNKEKEEAYKVKKRTLDLLPDAENNIVKLQSVVDSSAQRLVNLASQWEKHRAPLIQQYREVKELNENRVSEAQKKLEEIRVLREKMKEVADETRAKDDLCKQLMSEYERMTKDVNRSAYTKRIMEIVGNIKRQKEDIEKVLIDTRSIQKEINQLTGKLDRTFTVTDEVIFRDAKKDEGVRKAYKYLAALNENCNLLIKTVEETGGILREIRDLEDQLENESHKKTTANLEKIQSDFNEMKKENSTLIAKLKGK</sequence>
<dbReference type="Pfam" id="PF21674">
    <property type="entry name" value="CCDC22_N"/>
    <property type="match status" value="1"/>
</dbReference>
<keyword evidence="2" id="KW-0175">Coiled coil</keyword>
<dbReference type="RefSeq" id="XP_013411253.1">
    <property type="nucleotide sequence ID" value="XM_013555799.1"/>
</dbReference>
<gene>
    <name evidence="6" type="primary">LOC106174304</name>
</gene>
<dbReference type="OrthoDB" id="10266736at2759"/>
<dbReference type="PANTHER" id="PTHR15668">
    <property type="entry name" value="JM1 PROTEIN"/>
    <property type="match status" value="1"/>
</dbReference>
<dbReference type="FunCoup" id="A0A1S3JLJ5">
    <property type="interactions" value="1866"/>
</dbReference>
<evidence type="ECO:0000313" key="6">
    <source>
        <dbReference type="RefSeq" id="XP_013411253.1"/>
    </source>
</evidence>
<dbReference type="Pfam" id="PF05667">
    <property type="entry name" value="CCDC22_CC"/>
    <property type="match status" value="1"/>
</dbReference>
<dbReference type="InterPro" id="IPR008530">
    <property type="entry name" value="CCDC22"/>
</dbReference>
<evidence type="ECO:0000256" key="1">
    <source>
        <dbReference type="ARBA" id="ARBA00006438"/>
    </source>
</evidence>
<dbReference type="GO" id="GO:0097602">
    <property type="term" value="F:cullin family protein binding"/>
    <property type="evidence" value="ECO:0007669"/>
    <property type="project" value="TreeGrafter"/>
</dbReference>
<feature type="coiled-coil region" evidence="2">
    <location>
        <begin position="594"/>
        <end position="633"/>
    </location>
</feature>
<feature type="domain" description="CCDC22 coiled-coil" evidence="3">
    <location>
        <begin position="126"/>
        <end position="607"/>
    </location>
</feature>
<feature type="domain" description="CCDC22 N-terminal" evidence="4">
    <location>
        <begin position="1"/>
        <end position="107"/>
    </location>
</feature>
<dbReference type="InParanoid" id="A0A1S3JLJ5"/>
<feature type="coiled-coil region" evidence="2">
    <location>
        <begin position="439"/>
        <end position="480"/>
    </location>
</feature>
<name>A0A1S3JLJ5_LINAN</name>
<evidence type="ECO:0000259" key="4">
    <source>
        <dbReference type="Pfam" id="PF21674"/>
    </source>
</evidence>
<dbReference type="InterPro" id="IPR048349">
    <property type="entry name" value="CCDC22_N"/>
</dbReference>
<dbReference type="GeneID" id="106174304"/>
<evidence type="ECO:0000256" key="2">
    <source>
        <dbReference type="SAM" id="Coils"/>
    </source>
</evidence>
<comment type="similarity">
    <text evidence="1">Belongs to the CCDC22 family.</text>
</comment>
<dbReference type="InterPro" id="IPR048348">
    <property type="entry name" value="CCDC22_CC"/>
</dbReference>
<proteinExistence type="inferred from homology"/>
<evidence type="ECO:0000259" key="3">
    <source>
        <dbReference type="Pfam" id="PF05667"/>
    </source>
</evidence>
<dbReference type="GO" id="GO:2000060">
    <property type="term" value="P:positive regulation of ubiquitin-dependent protein catabolic process"/>
    <property type="evidence" value="ECO:0007669"/>
    <property type="project" value="TreeGrafter"/>
</dbReference>
<dbReference type="Proteomes" id="UP000085678">
    <property type="component" value="Unplaced"/>
</dbReference>